<keyword evidence="1" id="KW-0812">Transmembrane</keyword>
<accession>A0ABP0ULP4</accession>
<keyword evidence="1" id="KW-1133">Transmembrane helix</keyword>
<organism evidence="3 4">
    <name type="scientific">Sphagnum troendelagicum</name>
    <dbReference type="NCBI Taxonomy" id="128251"/>
    <lineage>
        <taxon>Eukaryota</taxon>
        <taxon>Viridiplantae</taxon>
        <taxon>Streptophyta</taxon>
        <taxon>Embryophyta</taxon>
        <taxon>Bryophyta</taxon>
        <taxon>Sphagnophytina</taxon>
        <taxon>Sphagnopsida</taxon>
        <taxon>Sphagnales</taxon>
        <taxon>Sphagnaceae</taxon>
        <taxon>Sphagnum</taxon>
    </lineage>
</organism>
<reference evidence="3" key="1">
    <citation type="submission" date="2024-02" db="EMBL/GenBank/DDBJ databases">
        <authorList>
            <consortium name="ELIXIR-Norway"/>
            <consortium name="Elixir Norway"/>
        </authorList>
    </citation>
    <scope>NUCLEOTIDE SEQUENCE</scope>
</reference>
<feature type="transmembrane region" description="Helical" evidence="1">
    <location>
        <begin position="361"/>
        <end position="381"/>
    </location>
</feature>
<name>A0ABP0ULP4_9BRYO</name>
<evidence type="ECO:0000256" key="2">
    <source>
        <dbReference type="SAM" id="SignalP"/>
    </source>
</evidence>
<gene>
    <name evidence="3" type="ORF">CSSPTR1EN2_LOCUS17283</name>
</gene>
<dbReference type="EMBL" id="OZ019896">
    <property type="protein sequence ID" value="CAK9224341.1"/>
    <property type="molecule type" value="Genomic_DNA"/>
</dbReference>
<keyword evidence="1" id="KW-0472">Membrane</keyword>
<dbReference type="Proteomes" id="UP001497512">
    <property type="component" value="Chromosome 4"/>
</dbReference>
<proteinExistence type="predicted"/>
<keyword evidence="4" id="KW-1185">Reference proteome</keyword>
<feature type="signal peptide" evidence="2">
    <location>
        <begin position="1"/>
        <end position="29"/>
    </location>
</feature>
<protein>
    <submittedName>
        <fullName evidence="3">Uncharacterized protein</fullName>
    </submittedName>
</protein>
<feature type="chain" id="PRO_5046376482" evidence="2">
    <location>
        <begin position="30"/>
        <end position="406"/>
    </location>
</feature>
<evidence type="ECO:0000313" key="3">
    <source>
        <dbReference type="EMBL" id="CAK9224341.1"/>
    </source>
</evidence>
<sequence>MWVAMARTRAAGVLWAFLVVLLLCPLTSPVHVMGKLDPHYANNEWKKLENMEKVLAGAAHLPLHSQKLILKAMGDSISSFGEGRCNIFGGSSSCVAIPSDSDYVKQCPDANKKVDCALRMAAFEHIAKDPEIHFQEKMSSEGFPECADCYKLLHQFWCAQTVPSCGIFDKVIDEILPLISAVTLKKEKASVALQEAVPRMLQAASLGLPCREMCDAITHTCGCDKPTTFGQAMMSMQTGKHQNMYNVNMSVSTAKDIFAKVWDEPVCELFVESGMPGFTGVCTVQESDDSCSWCSGKSPRPGIVDEQIVAQTAQWFSGLMQGGLEEILMSAGGEQAKTAAFWSWNQNGEVSKKKSSGGHSIVWVVLLILVLVAALAFVAAVKVHQSRRGLSQYLDLNSMGYTPPIL</sequence>
<evidence type="ECO:0000256" key="1">
    <source>
        <dbReference type="SAM" id="Phobius"/>
    </source>
</evidence>
<keyword evidence="2" id="KW-0732">Signal</keyword>
<evidence type="ECO:0000313" key="4">
    <source>
        <dbReference type="Proteomes" id="UP001497512"/>
    </source>
</evidence>